<dbReference type="Proteomes" id="UP000539265">
    <property type="component" value="Unassembled WGS sequence"/>
</dbReference>
<evidence type="ECO:0000313" key="3">
    <source>
        <dbReference type="Proteomes" id="UP000539265"/>
    </source>
</evidence>
<evidence type="ECO:0008006" key="4">
    <source>
        <dbReference type="Google" id="ProtNLM"/>
    </source>
</evidence>
<keyword evidence="3" id="KW-1185">Reference proteome</keyword>
<evidence type="ECO:0000313" key="2">
    <source>
        <dbReference type="EMBL" id="MBB3054342.1"/>
    </source>
</evidence>
<dbReference type="SUPFAM" id="SSF52833">
    <property type="entry name" value="Thioredoxin-like"/>
    <property type="match status" value="1"/>
</dbReference>
<feature type="chain" id="PRO_5033022927" description="DUF1223 domain-containing protein" evidence="1">
    <location>
        <begin position="23"/>
        <end position="267"/>
    </location>
</feature>
<dbReference type="InterPro" id="IPR036249">
    <property type="entry name" value="Thioredoxin-like_sf"/>
</dbReference>
<gene>
    <name evidence="2" type="ORF">FHS11_000752</name>
</gene>
<dbReference type="InterPro" id="IPR010634">
    <property type="entry name" value="DUF1223"/>
</dbReference>
<comment type="caution">
    <text evidence="2">The sequence shown here is derived from an EMBL/GenBank/DDBJ whole genome shotgun (WGS) entry which is preliminary data.</text>
</comment>
<dbReference type="Gene3D" id="3.40.30.10">
    <property type="entry name" value="Glutaredoxin"/>
    <property type="match status" value="1"/>
</dbReference>
<dbReference type="PANTHER" id="PTHR36057:SF1">
    <property type="entry name" value="LIPOPROTEIN LIPID ATTACHMENT SITE-LIKE PROTEIN, PUTATIVE (DUF1223)-RELATED"/>
    <property type="match status" value="1"/>
</dbReference>
<reference evidence="2" key="1">
    <citation type="submission" date="2020-08" db="EMBL/GenBank/DDBJ databases">
        <title>Genomic Encyclopedia of Type Strains, Phase III (KMG-III): the genomes of soil and plant-associated and newly described type strains.</title>
        <authorList>
            <person name="Whitman W."/>
        </authorList>
    </citation>
    <scope>NUCLEOTIDE SEQUENCE [LARGE SCALE GENOMIC DNA]</scope>
    <source>
        <strain evidence="2">CECT 8628</strain>
    </source>
</reference>
<protein>
    <recommendedName>
        <fullName evidence="4">DUF1223 domain-containing protein</fullName>
    </recommendedName>
</protein>
<dbReference type="Pfam" id="PF06764">
    <property type="entry name" value="DUF1223"/>
    <property type="match status" value="1"/>
</dbReference>
<organism evidence="2 3">
    <name type="scientific">Mucilaginibacter gotjawali</name>
    <dbReference type="NCBI Taxonomy" id="1550579"/>
    <lineage>
        <taxon>Bacteria</taxon>
        <taxon>Pseudomonadati</taxon>
        <taxon>Bacteroidota</taxon>
        <taxon>Sphingobacteriia</taxon>
        <taxon>Sphingobacteriales</taxon>
        <taxon>Sphingobacteriaceae</taxon>
        <taxon>Mucilaginibacter</taxon>
    </lineage>
</organism>
<dbReference type="EMBL" id="JACHWX010000002">
    <property type="protein sequence ID" value="MBB3054342.1"/>
    <property type="molecule type" value="Genomic_DNA"/>
</dbReference>
<sequence length="267" mass="28938">MKSSRIFIAVACLGLTAIVAQAFTSIKSEKLTKAATPGKGFAVIELFTSEGCSSCPPADALVARVEKEVTDKPVYILAYHVDYWNRLGWKDVFSSPEYSARQNQYADWLNLSSVYTPQIVVNGRKEFVGSEEGTLRNAIKSDLEIAAKSELALNNIKVDGDKATIHYTTGAVNNSVLIVALVEKNATTKVQRGENGGRTLSHVQIVTQLKSIALNNSKDGTENLSLPHGFDPQKWELIGFVQNKANGEITGATKAEFPSVMNAQASN</sequence>
<dbReference type="PANTHER" id="PTHR36057">
    <property type="match status" value="1"/>
</dbReference>
<dbReference type="RefSeq" id="WP_096357107.1">
    <property type="nucleotide sequence ID" value="NZ_AP017313.1"/>
</dbReference>
<dbReference type="OrthoDB" id="9808254at2"/>
<evidence type="ECO:0000256" key="1">
    <source>
        <dbReference type="SAM" id="SignalP"/>
    </source>
</evidence>
<feature type="signal peptide" evidence="1">
    <location>
        <begin position="1"/>
        <end position="22"/>
    </location>
</feature>
<accession>A0A839SAF3</accession>
<dbReference type="AlphaFoldDB" id="A0A839SAF3"/>
<keyword evidence="1" id="KW-0732">Signal</keyword>
<proteinExistence type="predicted"/>
<name>A0A839SAF3_9SPHI</name>